<sequence length="51" mass="5987">MLWSPSLRFPAGTRSCQKQRPARPSFEELPRSRKMLRDMPREAEAEPKMQA</sequence>
<dbReference type="EMBL" id="CAJNNV010017546">
    <property type="protein sequence ID" value="CAE8605240.1"/>
    <property type="molecule type" value="Genomic_DNA"/>
</dbReference>
<evidence type="ECO:0000313" key="2">
    <source>
        <dbReference type="EMBL" id="CAE8605240.1"/>
    </source>
</evidence>
<dbReference type="Proteomes" id="UP000654075">
    <property type="component" value="Unassembled WGS sequence"/>
</dbReference>
<name>A0A813F1R9_POLGL</name>
<gene>
    <name evidence="2" type="ORF">PGLA1383_LOCUS23361</name>
</gene>
<evidence type="ECO:0000256" key="1">
    <source>
        <dbReference type="SAM" id="MobiDB-lite"/>
    </source>
</evidence>
<feature type="compositionally biased region" description="Basic and acidic residues" evidence="1">
    <location>
        <begin position="25"/>
        <end position="51"/>
    </location>
</feature>
<dbReference type="AlphaFoldDB" id="A0A813F1R9"/>
<proteinExistence type="predicted"/>
<evidence type="ECO:0000313" key="3">
    <source>
        <dbReference type="Proteomes" id="UP000654075"/>
    </source>
</evidence>
<accession>A0A813F1R9</accession>
<feature type="region of interest" description="Disordered" evidence="1">
    <location>
        <begin position="1"/>
        <end position="51"/>
    </location>
</feature>
<keyword evidence="3" id="KW-1185">Reference proteome</keyword>
<organism evidence="2 3">
    <name type="scientific">Polarella glacialis</name>
    <name type="common">Dinoflagellate</name>
    <dbReference type="NCBI Taxonomy" id="89957"/>
    <lineage>
        <taxon>Eukaryota</taxon>
        <taxon>Sar</taxon>
        <taxon>Alveolata</taxon>
        <taxon>Dinophyceae</taxon>
        <taxon>Suessiales</taxon>
        <taxon>Suessiaceae</taxon>
        <taxon>Polarella</taxon>
    </lineage>
</organism>
<comment type="caution">
    <text evidence="2">The sequence shown here is derived from an EMBL/GenBank/DDBJ whole genome shotgun (WGS) entry which is preliminary data.</text>
</comment>
<reference evidence="2" key="1">
    <citation type="submission" date="2021-02" db="EMBL/GenBank/DDBJ databases">
        <authorList>
            <person name="Dougan E. K."/>
            <person name="Rhodes N."/>
            <person name="Thang M."/>
            <person name="Chan C."/>
        </authorList>
    </citation>
    <scope>NUCLEOTIDE SEQUENCE</scope>
</reference>
<protein>
    <submittedName>
        <fullName evidence="2">Uncharacterized protein</fullName>
    </submittedName>
</protein>